<proteinExistence type="predicted"/>
<evidence type="ECO:0000313" key="2">
    <source>
        <dbReference type="Proteomes" id="UP000038204"/>
    </source>
</evidence>
<evidence type="ECO:0000313" key="1">
    <source>
        <dbReference type="EMBL" id="CNH79046.1"/>
    </source>
</evidence>
<dbReference type="AlphaFoldDB" id="A0A0T9PS67"/>
<sequence>MKLSEQRFSSSPYSQFYSAPPIYCGNFYHEVAEGGADECA</sequence>
<organism evidence="1 2">
    <name type="scientific">Yersinia similis</name>
    <dbReference type="NCBI Taxonomy" id="367190"/>
    <lineage>
        <taxon>Bacteria</taxon>
        <taxon>Pseudomonadati</taxon>
        <taxon>Pseudomonadota</taxon>
        <taxon>Gammaproteobacteria</taxon>
        <taxon>Enterobacterales</taxon>
        <taxon>Yersiniaceae</taxon>
        <taxon>Yersinia</taxon>
    </lineage>
</organism>
<accession>A0A0T9PS67</accession>
<protein>
    <submittedName>
        <fullName evidence="1">Uncharacterized protein</fullName>
    </submittedName>
</protein>
<reference evidence="1 2" key="1">
    <citation type="submission" date="2015-03" db="EMBL/GenBank/DDBJ databases">
        <authorList>
            <person name="Murphy D."/>
        </authorList>
    </citation>
    <scope>NUCLEOTIDE SEQUENCE [LARGE SCALE GENOMIC DNA]</scope>
    <source>
        <strain evidence="1 2">Y233</strain>
    </source>
</reference>
<name>A0A0T9PS67_9GAMM</name>
<dbReference type="Proteomes" id="UP000038204">
    <property type="component" value="Unassembled WGS sequence"/>
</dbReference>
<dbReference type="EMBL" id="CQBK01000009">
    <property type="protein sequence ID" value="CNH79046.1"/>
    <property type="molecule type" value="Genomic_DNA"/>
</dbReference>
<gene>
    <name evidence="1" type="ORF">ERS008667_01527</name>
</gene>